<comment type="caution">
    <text evidence="1">The sequence shown here is derived from an EMBL/GenBank/DDBJ whole genome shotgun (WGS) entry which is preliminary data.</text>
</comment>
<sequence>MTPVYGNYGLGAHRVQVAYDAPNNRLEQVIYNDLALKLGKDQGEGAAKLSVSASQATRALTNDTVTSPAAQRQMTVTARVTLVGPDGQVLYSGTLSQSADYTLGAQAFANQEAAANAAENAAKLLADTIRLEALAALVR</sequence>
<dbReference type="Pfam" id="PF04390">
    <property type="entry name" value="LptE"/>
    <property type="match status" value="1"/>
</dbReference>
<protein>
    <recommendedName>
        <fullName evidence="3">Lipoprotein</fullName>
    </recommendedName>
</protein>
<evidence type="ECO:0000313" key="2">
    <source>
        <dbReference type="Proteomes" id="UP000782610"/>
    </source>
</evidence>
<name>A0A933L373_9HYPH</name>
<dbReference type="Proteomes" id="UP000782610">
    <property type="component" value="Unassembled WGS sequence"/>
</dbReference>
<proteinExistence type="predicted"/>
<reference evidence="1" key="1">
    <citation type="submission" date="2020-07" db="EMBL/GenBank/DDBJ databases">
        <title>Huge and variable diversity of episymbiotic CPR bacteria and DPANN archaea in groundwater ecosystems.</title>
        <authorList>
            <person name="He C.Y."/>
            <person name="Keren R."/>
            <person name="Whittaker M."/>
            <person name="Farag I.F."/>
            <person name="Doudna J."/>
            <person name="Cate J.H.D."/>
            <person name="Banfield J.F."/>
        </authorList>
    </citation>
    <scope>NUCLEOTIDE SEQUENCE</scope>
    <source>
        <strain evidence="1">NC_groundwater_1586_Pr3_B-0.1um_66_15</strain>
    </source>
</reference>
<dbReference type="GO" id="GO:0019867">
    <property type="term" value="C:outer membrane"/>
    <property type="evidence" value="ECO:0007669"/>
    <property type="project" value="InterPro"/>
</dbReference>
<organism evidence="1 2">
    <name type="scientific">Devosia nanyangense</name>
    <dbReference type="NCBI Taxonomy" id="1228055"/>
    <lineage>
        <taxon>Bacteria</taxon>
        <taxon>Pseudomonadati</taxon>
        <taxon>Pseudomonadota</taxon>
        <taxon>Alphaproteobacteria</taxon>
        <taxon>Hyphomicrobiales</taxon>
        <taxon>Devosiaceae</taxon>
        <taxon>Devosia</taxon>
    </lineage>
</organism>
<dbReference type="EMBL" id="JACRAF010000028">
    <property type="protein sequence ID" value="MBI4922185.1"/>
    <property type="molecule type" value="Genomic_DNA"/>
</dbReference>
<dbReference type="Gene3D" id="3.30.160.150">
    <property type="entry name" value="Lipoprotein like domain"/>
    <property type="match status" value="1"/>
</dbReference>
<dbReference type="AlphaFoldDB" id="A0A933L373"/>
<evidence type="ECO:0008006" key="3">
    <source>
        <dbReference type="Google" id="ProtNLM"/>
    </source>
</evidence>
<gene>
    <name evidence="1" type="ORF">HY834_10580</name>
</gene>
<dbReference type="InterPro" id="IPR007485">
    <property type="entry name" value="LPS_assembly_LptE"/>
</dbReference>
<evidence type="ECO:0000313" key="1">
    <source>
        <dbReference type="EMBL" id="MBI4922185.1"/>
    </source>
</evidence>
<dbReference type="GO" id="GO:0043165">
    <property type="term" value="P:Gram-negative-bacterium-type cell outer membrane assembly"/>
    <property type="evidence" value="ECO:0007669"/>
    <property type="project" value="InterPro"/>
</dbReference>
<accession>A0A933L373</accession>